<evidence type="ECO:0000256" key="2">
    <source>
        <dbReference type="ARBA" id="ARBA00022679"/>
    </source>
</evidence>
<dbReference type="SUPFAM" id="SSF89796">
    <property type="entry name" value="CoA-transferase family III (CaiB/BaiF)"/>
    <property type="match status" value="2"/>
</dbReference>
<protein>
    <submittedName>
        <fullName evidence="3">CoA transferase</fullName>
    </submittedName>
</protein>
<evidence type="ECO:0000313" key="3">
    <source>
        <dbReference type="EMBL" id="OSC35089.1"/>
    </source>
</evidence>
<keyword evidence="4" id="KW-1185">Reference proteome</keyword>
<organism evidence="3 4">
    <name type="scientific">Mycolicibacillus koreensis</name>
    <dbReference type="NCBI Taxonomy" id="1069220"/>
    <lineage>
        <taxon>Bacteria</taxon>
        <taxon>Bacillati</taxon>
        <taxon>Actinomycetota</taxon>
        <taxon>Actinomycetes</taxon>
        <taxon>Mycobacteriales</taxon>
        <taxon>Mycobacteriaceae</taxon>
        <taxon>Mycolicibacillus</taxon>
    </lineage>
</organism>
<dbReference type="InterPro" id="IPR003673">
    <property type="entry name" value="CoA-Trfase_fam_III"/>
</dbReference>
<name>A0A7I7SB55_9MYCO</name>
<comment type="caution">
    <text evidence="3">The sequence shown here is derived from an EMBL/GenBank/DDBJ whole genome shotgun (WGS) entry which is preliminary data.</text>
</comment>
<dbReference type="EMBL" id="NCXO01000006">
    <property type="protein sequence ID" value="OSC35089.1"/>
    <property type="molecule type" value="Genomic_DNA"/>
</dbReference>
<dbReference type="OrthoDB" id="9797653at2"/>
<dbReference type="Pfam" id="PF02515">
    <property type="entry name" value="CoA_transf_3"/>
    <property type="match status" value="2"/>
</dbReference>
<proteinExistence type="inferred from homology"/>
<comment type="similarity">
    <text evidence="1">Belongs to the CoA-transferase III family.</text>
</comment>
<dbReference type="InterPro" id="IPR044855">
    <property type="entry name" value="CoA-Trfase_III_dom3_sf"/>
</dbReference>
<dbReference type="Gene3D" id="3.30.1540.10">
    <property type="entry name" value="formyl-coa transferase, domain 3"/>
    <property type="match status" value="2"/>
</dbReference>
<dbReference type="InterPro" id="IPR023606">
    <property type="entry name" value="CoA-Trfase_III_dom_1_sf"/>
</dbReference>
<sequence>MLLDAMRVLEVAEGRESTAVARLFADLGADVLKVEPPGGSVDRAECPRVAGVSIPFAVHNANKRSLTLDPRDPADRRRFAEYAGTADILVDSGVPGRAAAYGASAAELARRHRHLVAVTLSPFGATGPRAEWQATDAVFYALSGALSRSGPTTGTPVLPPVGIASATAAVQACWATLVAYYHRLHTGVGDFVDFSRFDAVATGLDPVFGTHGQTAAAQRGPQRWRGRPKNQDAYPIFACADGHVRICVMSPRQWHGLRAWLGEPAEFQSPEFDRIGARFAAWPQIAVLVADLFAAHTMAELVATGQDHRVPIAAVLSPAQVLTAEHFTTIGAIGDTELTPGLHVPAPVGYFRVDGDRAGWRTPATEPAATGIDWAAAALDATPASPADPTGYPFAGLRVIDLGIIVAGGETSRLFADLGAHVIKVESRDHPDGLRQTRPGQPMSESFAWAHRNSLGLGLDLRSVDGAALFARLVADADVLLANFKPGTLAGLGFDANRLRSLNPRLVVAESSAFGDTGPWSARMGYGPLVRATTGVTQLWTAPDRSAPADRHPFYDATTIFPDHVAGRVTAIGALAALIDRHHGGGGHRVHVAQTEVAINQLATHYVAAGAGAAVGAALEPATGIDAVCPAAGDDEWCVISVRCDADWRRLAALIGRPELADDPRFCGVARLSHREELTAALVEWTRSRDPLTVATTLQEAGVPAAPMNRPPDIAEDPQLRHRRLFAAMTHPLFAQPLPAETGPAPFHHIPPAPHRPAPQPGQDTREICTTVLGLTDAEIDRLVADGVLFTADPVESVPDSRSSEVS</sequence>
<dbReference type="RefSeq" id="WP_085302457.1">
    <property type="nucleotide sequence ID" value="NZ_AP022594.1"/>
</dbReference>
<accession>A0A7I7SB55</accession>
<dbReference type="GO" id="GO:0016740">
    <property type="term" value="F:transferase activity"/>
    <property type="evidence" value="ECO:0007669"/>
    <property type="project" value="UniProtKB-KW"/>
</dbReference>
<dbReference type="Gene3D" id="3.40.50.10540">
    <property type="entry name" value="Crotonobetainyl-coa:carnitine coa-transferase, domain 1"/>
    <property type="match status" value="2"/>
</dbReference>
<dbReference type="AlphaFoldDB" id="A0A7I7SB55"/>
<reference evidence="3 4" key="1">
    <citation type="submission" date="2017-04" db="EMBL/GenBank/DDBJ databases">
        <title>The new phylogeny of genus Mycobacterium.</title>
        <authorList>
            <person name="Tortoli E."/>
            <person name="Trovato A."/>
            <person name="Cirillo D.M."/>
        </authorList>
    </citation>
    <scope>NUCLEOTIDE SEQUENCE [LARGE SCALE GENOMIC DNA]</scope>
    <source>
        <strain evidence="3 4">KCTC 19819</strain>
    </source>
</reference>
<dbReference type="InterPro" id="IPR050509">
    <property type="entry name" value="CoA-transferase_III"/>
</dbReference>
<keyword evidence="2 3" id="KW-0808">Transferase</keyword>
<dbReference type="PANTHER" id="PTHR48228">
    <property type="entry name" value="SUCCINYL-COA--D-CITRAMALATE COA-TRANSFERASE"/>
    <property type="match status" value="1"/>
</dbReference>
<dbReference type="Proteomes" id="UP000193577">
    <property type="component" value="Unassembled WGS sequence"/>
</dbReference>
<gene>
    <name evidence="3" type="ORF">B8W67_04300</name>
</gene>
<dbReference type="PANTHER" id="PTHR48228:SF6">
    <property type="entry name" value="L-CARNITINE COA-TRANSFERASE"/>
    <property type="match status" value="1"/>
</dbReference>
<evidence type="ECO:0000313" key="4">
    <source>
        <dbReference type="Proteomes" id="UP000193577"/>
    </source>
</evidence>
<evidence type="ECO:0000256" key="1">
    <source>
        <dbReference type="ARBA" id="ARBA00008383"/>
    </source>
</evidence>